<evidence type="ECO:0000313" key="2">
    <source>
        <dbReference type="EMBL" id="OMO98335.1"/>
    </source>
</evidence>
<comment type="caution">
    <text evidence="2">The sequence shown here is derived from an EMBL/GenBank/DDBJ whole genome shotgun (WGS) entry which is preliminary data.</text>
</comment>
<dbReference type="STRING" id="210143.A0A1R3JU09"/>
<dbReference type="Proteomes" id="UP000188268">
    <property type="component" value="Unassembled WGS sequence"/>
</dbReference>
<accession>A0A1R3JU09</accession>
<dbReference type="InterPro" id="IPR001810">
    <property type="entry name" value="F-box_dom"/>
</dbReference>
<dbReference type="PROSITE" id="PS50181">
    <property type="entry name" value="FBOX"/>
    <property type="match status" value="1"/>
</dbReference>
<dbReference type="InterPro" id="IPR013187">
    <property type="entry name" value="F-box-assoc_dom_typ3"/>
</dbReference>
<evidence type="ECO:0000259" key="1">
    <source>
        <dbReference type="PROSITE" id="PS50181"/>
    </source>
</evidence>
<proteinExistence type="predicted"/>
<dbReference type="AlphaFoldDB" id="A0A1R3JU09"/>
<dbReference type="PANTHER" id="PTHR31672:SF11">
    <property type="entry name" value="F-BOX PROTEIN CPR1-LIKE ISOFORM X2"/>
    <property type="match status" value="1"/>
</dbReference>
<dbReference type="SUPFAM" id="SSF81383">
    <property type="entry name" value="F-box domain"/>
    <property type="match status" value="1"/>
</dbReference>
<dbReference type="Gramene" id="OMO98335">
    <property type="protein sequence ID" value="OMO98335"/>
    <property type="gene ID" value="CCACVL1_04245"/>
</dbReference>
<keyword evidence="3" id="KW-1185">Reference proteome</keyword>
<dbReference type="SMART" id="SM00256">
    <property type="entry name" value="FBOX"/>
    <property type="match status" value="1"/>
</dbReference>
<dbReference type="InterPro" id="IPR019401">
    <property type="entry name" value="Znf_CHCC"/>
</dbReference>
<dbReference type="InterPro" id="IPR036047">
    <property type="entry name" value="F-box-like_dom_sf"/>
</dbReference>
<protein>
    <recommendedName>
        <fullName evidence="1">F-box domain-containing protein</fullName>
    </recommendedName>
</protein>
<reference evidence="2 3" key="1">
    <citation type="submission" date="2013-09" db="EMBL/GenBank/DDBJ databases">
        <title>Corchorus capsularis genome sequencing.</title>
        <authorList>
            <person name="Alam M."/>
            <person name="Haque M.S."/>
            <person name="Islam M.S."/>
            <person name="Emdad E.M."/>
            <person name="Islam M.M."/>
            <person name="Ahmed B."/>
            <person name="Halim A."/>
            <person name="Hossen Q.M.M."/>
            <person name="Hossain M.Z."/>
            <person name="Ahmed R."/>
            <person name="Khan M.M."/>
            <person name="Islam R."/>
            <person name="Rashid M.M."/>
            <person name="Khan S.A."/>
            <person name="Rahman M.S."/>
            <person name="Alam M."/>
        </authorList>
    </citation>
    <scope>NUCLEOTIDE SEQUENCE [LARGE SCALE GENOMIC DNA]</scope>
    <source>
        <strain evidence="3">cv. CVL-1</strain>
        <tissue evidence="2">Whole seedling</tissue>
    </source>
</reference>
<name>A0A1R3JU09_COCAP</name>
<dbReference type="Pfam" id="PF10276">
    <property type="entry name" value="zf-CHCC"/>
    <property type="match status" value="1"/>
</dbReference>
<organism evidence="2 3">
    <name type="scientific">Corchorus capsularis</name>
    <name type="common">Jute</name>
    <dbReference type="NCBI Taxonomy" id="210143"/>
    <lineage>
        <taxon>Eukaryota</taxon>
        <taxon>Viridiplantae</taxon>
        <taxon>Streptophyta</taxon>
        <taxon>Embryophyta</taxon>
        <taxon>Tracheophyta</taxon>
        <taxon>Spermatophyta</taxon>
        <taxon>Magnoliopsida</taxon>
        <taxon>eudicotyledons</taxon>
        <taxon>Gunneridae</taxon>
        <taxon>Pentapetalae</taxon>
        <taxon>rosids</taxon>
        <taxon>malvids</taxon>
        <taxon>Malvales</taxon>
        <taxon>Malvaceae</taxon>
        <taxon>Grewioideae</taxon>
        <taxon>Apeibeae</taxon>
        <taxon>Corchorus</taxon>
    </lineage>
</organism>
<dbReference type="Pfam" id="PF12937">
    <property type="entry name" value="F-box-like"/>
    <property type="match status" value="1"/>
</dbReference>
<dbReference type="CDD" id="cd22157">
    <property type="entry name" value="F-box_AtFBW1-like"/>
    <property type="match status" value="1"/>
</dbReference>
<dbReference type="Pfam" id="PF08268">
    <property type="entry name" value="FBA_3"/>
    <property type="match status" value="1"/>
</dbReference>
<dbReference type="NCBIfam" id="TIGR01640">
    <property type="entry name" value="F_box_assoc_1"/>
    <property type="match status" value="1"/>
</dbReference>
<feature type="domain" description="F-box" evidence="1">
    <location>
        <begin position="136"/>
        <end position="182"/>
    </location>
</feature>
<dbReference type="Gene3D" id="2.60.260.40">
    <property type="entry name" value="q5lls5 like domains"/>
    <property type="match status" value="1"/>
</dbReference>
<dbReference type="FunFam" id="2.60.260.40:FF:000001">
    <property type="entry name" value="NADH dehydrogenase [ubiquinone] iron-sulfur protein 6, mitochondrial"/>
    <property type="match status" value="1"/>
</dbReference>
<dbReference type="OrthoDB" id="307899at2759"/>
<evidence type="ECO:0000313" key="3">
    <source>
        <dbReference type="Proteomes" id="UP000188268"/>
    </source>
</evidence>
<dbReference type="OMA" id="MATYNET"/>
<dbReference type="EMBL" id="AWWV01007101">
    <property type="protein sequence ID" value="OMO98335.1"/>
    <property type="molecule type" value="Genomic_DNA"/>
</dbReference>
<dbReference type="InterPro" id="IPR050796">
    <property type="entry name" value="SCF_F-box_component"/>
</dbReference>
<gene>
    <name evidence="2" type="ORF">CCACVL1_04245</name>
</gene>
<sequence length="511" mass="59023">MAYSGVLKTLIRSSNLGSTTRNFSLVGSQISKHTAKWMQDTSKKSPMELINEVPPIKVEDRIVACEGDTNPALGHPIEFICLDKKEPAVCKYCGLRSRQQKVVISKLVLRRMEFGCLTWIQHFLYQLAFSLGIRNEGDVRYLPHDVIVDILSRLPADDVLKCRKVCKNWRALTSTRQFIEKHLKHASKDASHQLLFLQHIRQNKLEFYFIDEKLPGRILKNIYEEVCTGFMDDTLKFRPKLVDSYDGLLVFEEGYLVSSKIFICNPITQEVVTLLKPSFYHSFCGIYFHSSTKEYRVLSALCGRIYTEYFVLSLGSKSWTRLETFPHTLNSNKFLFWVAQRDTTPCCDRLLVFNTDSEKFKAVPHPGGRLMRCDFSGRLLRCNCSMLLIKIEIDSFSICIRYTYSMVIWVLKDYEKLSWSSMHEIPLNTITVRGESLKIFSDGEVEIGNIQDNELLLVGREGGVFRYNLCTKKIRKLRGKIDRSGISIPYGYLRIRSYIKSLISLKDRYGC</sequence>
<dbReference type="PANTHER" id="PTHR31672">
    <property type="entry name" value="BNACNNG10540D PROTEIN"/>
    <property type="match status" value="1"/>
</dbReference>
<dbReference type="InterPro" id="IPR017451">
    <property type="entry name" value="F-box-assoc_interact_dom"/>
</dbReference>
<dbReference type="Gene3D" id="1.20.1280.50">
    <property type="match status" value="1"/>
</dbReference>